<organism evidence="1 2">
    <name type="scientific">Paraglaciecola arctica BSs20135</name>
    <dbReference type="NCBI Taxonomy" id="493475"/>
    <lineage>
        <taxon>Bacteria</taxon>
        <taxon>Pseudomonadati</taxon>
        <taxon>Pseudomonadota</taxon>
        <taxon>Gammaproteobacteria</taxon>
        <taxon>Alteromonadales</taxon>
        <taxon>Alteromonadaceae</taxon>
        <taxon>Paraglaciecola</taxon>
    </lineage>
</organism>
<reference evidence="1 2" key="1">
    <citation type="journal article" date="2017" name="Antonie Van Leeuwenhoek">
        <title>Rhizobium rhizosphaerae sp. nov., a novel species isolated from rice rhizosphere.</title>
        <authorList>
            <person name="Zhao J.J."/>
            <person name="Zhang J."/>
            <person name="Zhang R.J."/>
            <person name="Zhang C.W."/>
            <person name="Yin H.Q."/>
            <person name="Zhang X.X."/>
        </authorList>
    </citation>
    <scope>NUCLEOTIDE SEQUENCE [LARGE SCALE GENOMIC DNA]</scope>
    <source>
        <strain evidence="1 2">BSs20135</strain>
    </source>
</reference>
<dbReference type="STRING" id="493475.GARC_2301"/>
<sequence>MPLLFGLFSFKVDNFQFLELDALKMIIYQATHNNLTKHQELILIILI</sequence>
<name>K6YRG9_9ALTE</name>
<protein>
    <submittedName>
        <fullName evidence="1">Uncharacterized protein</fullName>
    </submittedName>
</protein>
<dbReference type="Proteomes" id="UP000006327">
    <property type="component" value="Unassembled WGS sequence"/>
</dbReference>
<keyword evidence="2" id="KW-1185">Reference proteome</keyword>
<dbReference type="AlphaFoldDB" id="K6YRG9"/>
<evidence type="ECO:0000313" key="1">
    <source>
        <dbReference type="EMBL" id="GAC19268.1"/>
    </source>
</evidence>
<comment type="caution">
    <text evidence="1">The sequence shown here is derived from an EMBL/GenBank/DDBJ whole genome shotgun (WGS) entry which is preliminary data.</text>
</comment>
<gene>
    <name evidence="1" type="ORF">GARC_2301</name>
</gene>
<evidence type="ECO:0000313" key="2">
    <source>
        <dbReference type="Proteomes" id="UP000006327"/>
    </source>
</evidence>
<proteinExistence type="predicted"/>
<accession>K6YRG9</accession>
<dbReference type="EMBL" id="BAEO01000029">
    <property type="protein sequence ID" value="GAC19268.1"/>
    <property type="molecule type" value="Genomic_DNA"/>
</dbReference>